<evidence type="ECO:0000256" key="9">
    <source>
        <dbReference type="ARBA" id="ARBA00023065"/>
    </source>
</evidence>
<dbReference type="Proteomes" id="UP000826709">
    <property type="component" value="Chromosome"/>
</dbReference>
<dbReference type="OrthoDB" id="10769at2157"/>
<proteinExistence type="inferred from homology"/>
<evidence type="ECO:0000256" key="7">
    <source>
        <dbReference type="ARBA" id="ARBA00022958"/>
    </source>
</evidence>
<comment type="subcellular location">
    <subcellularLocation>
        <location evidence="1">Membrane</location>
        <topology evidence="1">Multi-pass membrane protein</topology>
    </subcellularLocation>
</comment>
<dbReference type="InterPro" id="IPR010617">
    <property type="entry name" value="TMEM175-like"/>
</dbReference>
<keyword evidence="5 13" id="KW-0812">Transmembrane</keyword>
<keyword evidence="15" id="KW-1185">Reference proteome</keyword>
<evidence type="ECO:0000256" key="11">
    <source>
        <dbReference type="ARBA" id="ARBA00023303"/>
    </source>
</evidence>
<protein>
    <submittedName>
        <fullName evidence="14">DUF1211 domain-containing protein</fullName>
    </submittedName>
</protein>
<evidence type="ECO:0000256" key="3">
    <source>
        <dbReference type="ARBA" id="ARBA00022448"/>
    </source>
</evidence>
<evidence type="ECO:0000256" key="6">
    <source>
        <dbReference type="ARBA" id="ARBA00022826"/>
    </source>
</evidence>
<evidence type="ECO:0000256" key="13">
    <source>
        <dbReference type="SAM" id="Phobius"/>
    </source>
</evidence>
<keyword evidence="10 13" id="KW-0472">Membrane</keyword>
<dbReference type="GO" id="GO:0015252">
    <property type="term" value="F:proton channel activity"/>
    <property type="evidence" value="ECO:0007669"/>
    <property type="project" value="InterPro"/>
</dbReference>
<organism evidence="14 15">
    <name type="scientific">Methanofollis formosanus</name>
    <dbReference type="NCBI Taxonomy" id="299308"/>
    <lineage>
        <taxon>Archaea</taxon>
        <taxon>Methanobacteriati</taxon>
        <taxon>Methanobacteriota</taxon>
        <taxon>Stenosarchaea group</taxon>
        <taxon>Methanomicrobia</taxon>
        <taxon>Methanomicrobiales</taxon>
        <taxon>Methanomicrobiaceae</taxon>
        <taxon>Methanofollis</taxon>
    </lineage>
</organism>
<feature type="transmembrane region" description="Helical" evidence="13">
    <location>
        <begin position="26"/>
        <end position="45"/>
    </location>
</feature>
<dbReference type="KEGG" id="mfk:E2N92_11785"/>
<keyword evidence="11" id="KW-0407">Ion channel</keyword>
<reference evidence="14" key="2">
    <citation type="submission" date="2019-03" db="EMBL/GenBank/DDBJ databases">
        <authorList>
            <person name="Chen S.-C."/>
            <person name="Wu S.-Y."/>
            <person name="Lai M.-C."/>
        </authorList>
    </citation>
    <scope>NUCLEOTIDE SEQUENCE</scope>
    <source>
        <strain evidence="14">ML15</strain>
    </source>
</reference>
<dbReference type="GO" id="GO:0005267">
    <property type="term" value="F:potassium channel activity"/>
    <property type="evidence" value="ECO:0007669"/>
    <property type="project" value="UniProtKB-KW"/>
</dbReference>
<dbReference type="Pfam" id="PF06736">
    <property type="entry name" value="TMEM175"/>
    <property type="match status" value="1"/>
</dbReference>
<keyword evidence="8 13" id="KW-1133">Transmembrane helix</keyword>
<evidence type="ECO:0000256" key="4">
    <source>
        <dbReference type="ARBA" id="ARBA00022538"/>
    </source>
</evidence>
<dbReference type="PANTHER" id="PTHR31462:SF5">
    <property type="entry name" value="ENDOSOMAL_LYSOSOMAL PROTON CHANNEL TMEM175"/>
    <property type="match status" value="1"/>
</dbReference>
<dbReference type="EMBL" id="CP037968">
    <property type="protein sequence ID" value="QYZ80057.1"/>
    <property type="molecule type" value="Genomic_DNA"/>
</dbReference>
<reference evidence="14" key="1">
    <citation type="journal article" date="2005" name="Int. J. Syst. Evol. Microbiol.">
        <title>Methanofollis formosanus sp. nov., isolated from a fish pond.</title>
        <authorList>
            <person name="Wu S.Y."/>
            <person name="Chen S.C."/>
            <person name="Lai M.C."/>
        </authorList>
    </citation>
    <scope>NUCLEOTIDE SEQUENCE</scope>
    <source>
        <strain evidence="14">ML15</strain>
    </source>
</reference>
<feature type="transmembrane region" description="Helical" evidence="13">
    <location>
        <begin position="65"/>
        <end position="85"/>
    </location>
</feature>
<evidence type="ECO:0000256" key="10">
    <source>
        <dbReference type="ARBA" id="ARBA00023136"/>
    </source>
</evidence>
<comment type="catalytic activity">
    <reaction evidence="12">
        <text>K(+)(in) = K(+)(out)</text>
        <dbReference type="Rhea" id="RHEA:29463"/>
        <dbReference type="ChEBI" id="CHEBI:29103"/>
    </reaction>
</comment>
<keyword evidence="4" id="KW-0633">Potassium transport</keyword>
<sequence length="223" mass="25131">MAGRRDEEEKRPGRSILTDVLPADRLNAFADGVFAIVITLLVLELPVPEGGEALVPALLEAWPDFLAYIISFVFIGGFWMTHASITRLTAEEDEVTFRLTLMTLFFVSFLPFTTRLMAGHLVGAGSHLSVLVYGLDLLVASVMLSAIMRYLAWRPELLVDGLAEDDFRLMERRRRSGIVFNGIGVLLALFLPPAAIVVYIAVAFFFFVQPFFYKRILRRSRER</sequence>
<feature type="transmembrane region" description="Helical" evidence="13">
    <location>
        <begin position="173"/>
        <end position="190"/>
    </location>
</feature>
<keyword evidence="6" id="KW-0631">Potassium channel</keyword>
<name>A0A8G1EHJ0_9EURY</name>
<dbReference type="AlphaFoldDB" id="A0A8G1EHJ0"/>
<feature type="transmembrane region" description="Helical" evidence="13">
    <location>
        <begin position="130"/>
        <end position="152"/>
    </location>
</feature>
<evidence type="ECO:0000256" key="1">
    <source>
        <dbReference type="ARBA" id="ARBA00004141"/>
    </source>
</evidence>
<feature type="transmembrane region" description="Helical" evidence="13">
    <location>
        <begin position="97"/>
        <end position="118"/>
    </location>
</feature>
<evidence type="ECO:0000256" key="12">
    <source>
        <dbReference type="ARBA" id="ARBA00034430"/>
    </source>
</evidence>
<evidence type="ECO:0000313" key="14">
    <source>
        <dbReference type="EMBL" id="QYZ80057.1"/>
    </source>
</evidence>
<keyword evidence="7" id="KW-0630">Potassium</keyword>
<comment type="similarity">
    <text evidence="2">Belongs to the TMEM175 family.</text>
</comment>
<keyword evidence="3" id="KW-0813">Transport</keyword>
<accession>A0A8G1EHJ0</accession>
<evidence type="ECO:0000256" key="5">
    <source>
        <dbReference type="ARBA" id="ARBA00022692"/>
    </source>
</evidence>
<evidence type="ECO:0000256" key="8">
    <source>
        <dbReference type="ARBA" id="ARBA00022989"/>
    </source>
</evidence>
<dbReference type="GO" id="GO:0016020">
    <property type="term" value="C:membrane"/>
    <property type="evidence" value="ECO:0007669"/>
    <property type="project" value="UniProtKB-SubCell"/>
</dbReference>
<evidence type="ECO:0000256" key="2">
    <source>
        <dbReference type="ARBA" id="ARBA00006920"/>
    </source>
</evidence>
<dbReference type="PANTHER" id="PTHR31462">
    <property type="entry name" value="ENDOSOMAL/LYSOSOMAL POTASSIUM CHANNEL TMEM175"/>
    <property type="match status" value="1"/>
</dbReference>
<dbReference type="RefSeq" id="WP_220681367.1">
    <property type="nucleotide sequence ID" value="NZ_CP037968.1"/>
</dbReference>
<keyword evidence="9" id="KW-0406">Ion transport</keyword>
<gene>
    <name evidence="14" type="ORF">E2N92_11785</name>
</gene>
<evidence type="ECO:0000313" key="15">
    <source>
        <dbReference type="Proteomes" id="UP000826709"/>
    </source>
</evidence>